<evidence type="ECO:0000313" key="2">
    <source>
        <dbReference type="Proteomes" id="UP000315389"/>
    </source>
</evidence>
<keyword evidence="2" id="KW-1185">Reference proteome</keyword>
<proteinExistence type="predicted"/>
<dbReference type="Proteomes" id="UP000315389">
    <property type="component" value="Unassembled WGS sequence"/>
</dbReference>
<dbReference type="EMBL" id="VFOS01000002">
    <property type="protein sequence ID" value="TQL62010.1"/>
    <property type="molecule type" value="Genomic_DNA"/>
</dbReference>
<evidence type="ECO:0000313" key="1">
    <source>
        <dbReference type="EMBL" id="TQL62010.1"/>
    </source>
</evidence>
<evidence type="ECO:0008006" key="3">
    <source>
        <dbReference type="Google" id="ProtNLM"/>
    </source>
</evidence>
<reference evidence="1 2" key="1">
    <citation type="submission" date="2019-06" db="EMBL/GenBank/DDBJ databases">
        <title>Sequencing the genomes of 1000 actinobacteria strains.</title>
        <authorList>
            <person name="Klenk H.-P."/>
        </authorList>
    </citation>
    <scope>NUCLEOTIDE SEQUENCE [LARGE SCALE GENOMIC DNA]</scope>
    <source>
        <strain evidence="1 2">DSM 4813</strain>
    </source>
</reference>
<name>A0A542ZP72_RARFA</name>
<sequence length="160" mass="17880">MTSTENWLPASFVHPLRVDFSESIYLRPIRASDVDIDLIAVHANRDMLWEQYGEAWGWPPVDMTLDEDLADLARHAEEIERHESFNYAILSGAEGGPDQRLLGCVYIDPPQSDEPGARPEVSWWCVADAPPALSAGLGDFVRSWIADEWPLSAPAFPFNG</sequence>
<protein>
    <recommendedName>
        <fullName evidence="3">Acetyltransferase (GNAT) family protein</fullName>
    </recommendedName>
</protein>
<comment type="caution">
    <text evidence="1">The sequence shown here is derived from an EMBL/GenBank/DDBJ whole genome shotgun (WGS) entry which is preliminary data.</text>
</comment>
<dbReference type="AlphaFoldDB" id="A0A542ZP72"/>
<dbReference type="Gene3D" id="3.40.630.30">
    <property type="match status" value="1"/>
</dbReference>
<gene>
    <name evidence="1" type="ORF">FB461_1642</name>
</gene>
<organism evidence="1 2">
    <name type="scientific">Rarobacter faecitabidus</name>
    <dbReference type="NCBI Taxonomy" id="13243"/>
    <lineage>
        <taxon>Bacteria</taxon>
        <taxon>Bacillati</taxon>
        <taxon>Actinomycetota</taxon>
        <taxon>Actinomycetes</taxon>
        <taxon>Micrococcales</taxon>
        <taxon>Rarobacteraceae</taxon>
        <taxon>Rarobacter</taxon>
    </lineage>
</organism>
<accession>A0A542ZP72</accession>